<dbReference type="PANTHER" id="PTHR42756">
    <property type="entry name" value="TRANSCRIPTIONAL REGULATOR, MARR"/>
    <property type="match status" value="1"/>
</dbReference>
<dbReference type="EMBL" id="VNIM01000008">
    <property type="protein sequence ID" value="TVV76604.1"/>
    <property type="molecule type" value="Genomic_DNA"/>
</dbReference>
<keyword evidence="6" id="KW-1185">Reference proteome</keyword>
<dbReference type="Pfam" id="PF12802">
    <property type="entry name" value="MarR_2"/>
    <property type="match status" value="1"/>
</dbReference>
<dbReference type="OrthoDB" id="582199at2"/>
<dbReference type="Gene3D" id="1.10.10.10">
    <property type="entry name" value="Winged helix-like DNA-binding domain superfamily/Winged helix DNA-binding domain"/>
    <property type="match status" value="1"/>
</dbReference>
<dbReference type="InterPro" id="IPR036390">
    <property type="entry name" value="WH_DNA-bd_sf"/>
</dbReference>
<accession>A0A558RB64</accession>
<gene>
    <name evidence="5" type="ORF">FOY91_03475</name>
</gene>
<dbReference type="SMART" id="SM00347">
    <property type="entry name" value="HTH_MARR"/>
    <property type="match status" value="1"/>
</dbReference>
<evidence type="ECO:0000256" key="2">
    <source>
        <dbReference type="ARBA" id="ARBA00023125"/>
    </source>
</evidence>
<keyword evidence="2" id="KW-0238">DNA-binding</keyword>
<sequence>MAALPPAVEDAPEQVLPDNRHPRSIGLKITVLARQMRQCFDERVGEIGVTRAQWSLIAAVARNPGATQRTIATQLEVTDVTAGRMIDRICSDGLLERREHPTDRRAYCVYLTPAAQPVLQKLMAVAEEHEQALFASLEKADVDRLNELLDTLSHNVAMLRGIGRPRP</sequence>
<dbReference type="Proteomes" id="UP000318681">
    <property type="component" value="Unassembled WGS sequence"/>
</dbReference>
<dbReference type="AlphaFoldDB" id="A0A558RB64"/>
<dbReference type="InterPro" id="IPR000835">
    <property type="entry name" value="HTH_MarR-typ"/>
</dbReference>
<comment type="caution">
    <text evidence="5">The sequence shown here is derived from an EMBL/GenBank/DDBJ whole genome shotgun (WGS) entry which is preliminary data.</text>
</comment>
<dbReference type="GO" id="GO:0003700">
    <property type="term" value="F:DNA-binding transcription factor activity"/>
    <property type="evidence" value="ECO:0007669"/>
    <property type="project" value="InterPro"/>
</dbReference>
<reference evidence="5 6" key="1">
    <citation type="submission" date="2019-07" db="EMBL/GenBank/DDBJ databases">
        <title>Sphingomonas solaris sp. nov., isolated from a solar panel from Boston, Massachusetts.</title>
        <authorList>
            <person name="Tanner K."/>
            <person name="Pascual J."/>
            <person name="Mancuso C."/>
            <person name="Pereto J."/>
            <person name="Khalil A."/>
            <person name="Vilanova C."/>
        </authorList>
    </citation>
    <scope>NUCLEOTIDE SEQUENCE [LARGE SCALE GENOMIC DNA]</scope>
    <source>
        <strain evidence="5 6">R4DWN</strain>
    </source>
</reference>
<evidence type="ECO:0000313" key="5">
    <source>
        <dbReference type="EMBL" id="TVV76604.1"/>
    </source>
</evidence>
<evidence type="ECO:0000256" key="3">
    <source>
        <dbReference type="ARBA" id="ARBA00023163"/>
    </source>
</evidence>
<dbReference type="PROSITE" id="PS50995">
    <property type="entry name" value="HTH_MARR_2"/>
    <property type="match status" value="1"/>
</dbReference>
<evidence type="ECO:0000256" key="1">
    <source>
        <dbReference type="ARBA" id="ARBA00023015"/>
    </source>
</evidence>
<feature type="domain" description="HTH marR-type" evidence="4">
    <location>
        <begin position="22"/>
        <end position="154"/>
    </location>
</feature>
<proteinExistence type="predicted"/>
<keyword evidence="1" id="KW-0805">Transcription regulation</keyword>
<keyword evidence="3" id="KW-0804">Transcription</keyword>
<dbReference type="GO" id="GO:0003677">
    <property type="term" value="F:DNA binding"/>
    <property type="evidence" value="ECO:0007669"/>
    <property type="project" value="UniProtKB-KW"/>
</dbReference>
<dbReference type="RefSeq" id="WP_145148176.1">
    <property type="nucleotide sequence ID" value="NZ_VNIM01000008.1"/>
</dbReference>
<organism evidence="5 6">
    <name type="scientific">Alterirhizorhabdus solaris</name>
    <dbReference type="NCBI Taxonomy" id="2529389"/>
    <lineage>
        <taxon>Bacteria</taxon>
        <taxon>Pseudomonadati</taxon>
        <taxon>Pseudomonadota</taxon>
        <taxon>Alphaproteobacteria</taxon>
        <taxon>Sphingomonadales</taxon>
        <taxon>Rhizorhabdaceae</taxon>
        <taxon>Alterirhizorhabdus</taxon>
    </lineage>
</organism>
<dbReference type="SUPFAM" id="SSF46785">
    <property type="entry name" value="Winged helix' DNA-binding domain"/>
    <property type="match status" value="1"/>
</dbReference>
<protein>
    <submittedName>
        <fullName evidence="5">MarR family transcriptional regulator</fullName>
    </submittedName>
</protein>
<evidence type="ECO:0000313" key="6">
    <source>
        <dbReference type="Proteomes" id="UP000318681"/>
    </source>
</evidence>
<evidence type="ECO:0000259" key="4">
    <source>
        <dbReference type="PROSITE" id="PS50995"/>
    </source>
</evidence>
<dbReference type="InterPro" id="IPR036388">
    <property type="entry name" value="WH-like_DNA-bd_sf"/>
</dbReference>
<dbReference type="PANTHER" id="PTHR42756:SF1">
    <property type="entry name" value="TRANSCRIPTIONAL REPRESSOR OF EMRAB OPERON"/>
    <property type="match status" value="1"/>
</dbReference>
<name>A0A558RB64_9SPHN</name>